<reference evidence="3" key="1">
    <citation type="submission" date="2016-06" db="EMBL/GenBank/DDBJ databases">
        <authorList>
            <person name="Rodrigo-Torres Lidia"/>
            <person name="Arahal R.David."/>
        </authorList>
    </citation>
    <scope>NUCLEOTIDE SEQUENCE [LARGE SCALE GENOMIC DNA]</scope>
    <source>
        <strain evidence="3">CECT 7223</strain>
    </source>
</reference>
<evidence type="ECO:0000313" key="2">
    <source>
        <dbReference type="EMBL" id="SBS60911.1"/>
    </source>
</evidence>
<gene>
    <name evidence="2" type="ORF">VAT7223_00394</name>
</gene>
<dbReference type="AlphaFoldDB" id="A0A1C3IHK0"/>
<proteinExistence type="predicted"/>
<organism evidence="2 3">
    <name type="scientific">Vibrio atlanticus</name>
    <dbReference type="NCBI Taxonomy" id="693153"/>
    <lineage>
        <taxon>Bacteria</taxon>
        <taxon>Pseudomonadati</taxon>
        <taxon>Pseudomonadota</taxon>
        <taxon>Gammaproteobacteria</taxon>
        <taxon>Vibrionales</taxon>
        <taxon>Vibrionaceae</taxon>
        <taxon>Vibrio</taxon>
    </lineage>
</organism>
<dbReference type="InterPro" id="IPR014966">
    <property type="entry name" value="FRG-dom"/>
</dbReference>
<accession>A0A1C3IHK0</accession>
<name>A0A1C3IHK0_9VIBR</name>
<dbReference type="RefSeq" id="WP_065678124.1">
    <property type="nucleotide sequence ID" value="NZ_AP025461.1"/>
</dbReference>
<evidence type="ECO:0000313" key="3">
    <source>
        <dbReference type="Proteomes" id="UP000092876"/>
    </source>
</evidence>
<dbReference type="EMBL" id="FLQP01000005">
    <property type="protein sequence ID" value="SBS60911.1"/>
    <property type="molecule type" value="Genomic_DNA"/>
</dbReference>
<protein>
    <submittedName>
        <fullName evidence="2">FRG domain protein</fullName>
    </submittedName>
</protein>
<feature type="domain" description="FRG" evidence="1">
    <location>
        <begin position="42"/>
        <end position="119"/>
    </location>
</feature>
<dbReference type="Proteomes" id="UP000092876">
    <property type="component" value="Unassembled WGS sequence"/>
</dbReference>
<dbReference type="Pfam" id="PF08867">
    <property type="entry name" value="FRG"/>
    <property type="match status" value="1"/>
</dbReference>
<dbReference type="GeneID" id="94235045"/>
<evidence type="ECO:0000259" key="1">
    <source>
        <dbReference type="Pfam" id="PF08867"/>
    </source>
</evidence>
<sequence length="271" mass="31367">MNVVKNKRYISSLEELYEIIDSLIAECSGYRGLIYNVCDYENNNLMPSLGRSNRKNIRRVEQELLSTVRVYGGHSLSAHEINDWLLMCLAKKQGFPTRLLEWTDNLINALWSVCHSQSKDCINIIKAIDYHKVSVFNSPCDFNRTQIFNVADCDQQEQRKDKWYSIHPFKEGGNDAIQPLYDEKEYSNGLVSVHILPSAKVNLIKELISMNVLNEPTEYIEETLADLKNEAHVDSNQATNKGEGNIELQVNTHDRQLEQYGRKYHQDFDFD</sequence>